<dbReference type="InterPro" id="IPR036097">
    <property type="entry name" value="HisK_dim/P_sf"/>
</dbReference>
<evidence type="ECO:0000259" key="11">
    <source>
        <dbReference type="PROSITE" id="PS50109"/>
    </source>
</evidence>
<dbReference type="SUPFAM" id="SSF55874">
    <property type="entry name" value="ATPase domain of HSP90 chaperone/DNA topoisomerase II/histidine kinase"/>
    <property type="match status" value="1"/>
</dbReference>
<dbReference type="InterPro" id="IPR005467">
    <property type="entry name" value="His_kinase_dom"/>
</dbReference>
<evidence type="ECO:0000256" key="6">
    <source>
        <dbReference type="ARBA" id="ARBA00022777"/>
    </source>
</evidence>
<dbReference type="SUPFAM" id="SSF55785">
    <property type="entry name" value="PYP-like sensor domain (PAS domain)"/>
    <property type="match status" value="3"/>
</dbReference>
<dbReference type="SUPFAM" id="SSF52172">
    <property type="entry name" value="CheY-like"/>
    <property type="match status" value="1"/>
</dbReference>
<dbReference type="InterPro" id="IPR004358">
    <property type="entry name" value="Sig_transdc_His_kin-like_C"/>
</dbReference>
<keyword evidence="10" id="KW-0472">Membrane</keyword>
<dbReference type="InterPro" id="IPR013655">
    <property type="entry name" value="PAS_fold_3"/>
</dbReference>
<feature type="domain" description="PAC" evidence="14">
    <location>
        <begin position="194"/>
        <end position="244"/>
    </location>
</feature>
<dbReference type="SMART" id="SM00387">
    <property type="entry name" value="HATPase_c"/>
    <property type="match status" value="1"/>
</dbReference>
<dbReference type="InterPro" id="IPR001789">
    <property type="entry name" value="Sig_transdc_resp-reg_receiver"/>
</dbReference>
<keyword evidence="3 9" id="KW-0597">Phosphoprotein</keyword>
<evidence type="ECO:0000256" key="7">
    <source>
        <dbReference type="ARBA" id="ARBA00022840"/>
    </source>
</evidence>
<dbReference type="InterPro" id="IPR001610">
    <property type="entry name" value="PAC"/>
</dbReference>
<dbReference type="EMBL" id="AP027081">
    <property type="protein sequence ID" value="BDU77548.1"/>
    <property type="molecule type" value="Genomic_DNA"/>
</dbReference>
<dbReference type="CDD" id="cd00156">
    <property type="entry name" value="REC"/>
    <property type="match status" value="1"/>
</dbReference>
<dbReference type="PANTHER" id="PTHR43065">
    <property type="entry name" value="SENSOR HISTIDINE KINASE"/>
    <property type="match status" value="1"/>
</dbReference>
<evidence type="ECO:0000256" key="1">
    <source>
        <dbReference type="ARBA" id="ARBA00000085"/>
    </source>
</evidence>
<dbReference type="KEGG" id="msea:METESE_25060"/>
<feature type="modified residue" description="4-aspartylphosphate" evidence="9">
    <location>
        <position position="799"/>
    </location>
</feature>
<protein>
    <recommendedName>
        <fullName evidence="2">histidine kinase</fullName>
        <ecNumber evidence="2">2.7.13.3</ecNumber>
    </recommendedName>
</protein>
<dbReference type="Proteomes" id="UP001228113">
    <property type="component" value="Chromosome"/>
</dbReference>
<keyword evidence="4" id="KW-0808">Transferase</keyword>
<dbReference type="SUPFAM" id="SSF47384">
    <property type="entry name" value="Homodimeric domain of signal transducing histidine kinase"/>
    <property type="match status" value="1"/>
</dbReference>
<dbReference type="RefSeq" id="WP_316410324.1">
    <property type="nucleotide sequence ID" value="NZ_AP027081.1"/>
</dbReference>
<dbReference type="InterPro" id="IPR000014">
    <property type="entry name" value="PAS"/>
</dbReference>
<dbReference type="InterPro" id="IPR003661">
    <property type="entry name" value="HisK_dim/P_dom"/>
</dbReference>
<evidence type="ECO:0000313" key="16">
    <source>
        <dbReference type="Proteomes" id="UP001228113"/>
    </source>
</evidence>
<dbReference type="InterPro" id="IPR000700">
    <property type="entry name" value="PAS-assoc_C"/>
</dbReference>
<keyword evidence="10" id="KW-0812">Transmembrane</keyword>
<dbReference type="Gene3D" id="2.10.70.100">
    <property type="match status" value="1"/>
</dbReference>
<dbReference type="Gene3D" id="3.30.450.20">
    <property type="entry name" value="PAS domain"/>
    <property type="match status" value="3"/>
</dbReference>
<evidence type="ECO:0000259" key="13">
    <source>
        <dbReference type="PROSITE" id="PS50112"/>
    </source>
</evidence>
<evidence type="ECO:0000259" key="12">
    <source>
        <dbReference type="PROSITE" id="PS50110"/>
    </source>
</evidence>
<dbReference type="Gene3D" id="3.40.50.2300">
    <property type="match status" value="1"/>
</dbReference>
<dbReference type="Pfam" id="PF00072">
    <property type="entry name" value="Response_reg"/>
    <property type="match status" value="1"/>
</dbReference>
<dbReference type="SMART" id="SM00448">
    <property type="entry name" value="REC"/>
    <property type="match status" value="1"/>
</dbReference>
<dbReference type="EC" id="2.7.13.3" evidence="2"/>
<dbReference type="InterPro" id="IPR003594">
    <property type="entry name" value="HATPase_dom"/>
</dbReference>
<dbReference type="InterPro" id="IPR035965">
    <property type="entry name" value="PAS-like_dom_sf"/>
</dbReference>
<dbReference type="AlphaFoldDB" id="A0AA48H7V3"/>
<proteinExistence type="predicted"/>
<feature type="domain" description="Histidine kinase" evidence="11">
    <location>
        <begin position="520"/>
        <end position="726"/>
    </location>
</feature>
<dbReference type="InterPro" id="IPR011006">
    <property type="entry name" value="CheY-like_superfamily"/>
</dbReference>
<dbReference type="SMART" id="SM00086">
    <property type="entry name" value="PAC"/>
    <property type="match status" value="2"/>
</dbReference>
<keyword evidence="10" id="KW-1133">Transmembrane helix</keyword>
<comment type="catalytic activity">
    <reaction evidence="1">
        <text>ATP + protein L-histidine = ADP + protein N-phospho-L-histidine.</text>
        <dbReference type="EC" id="2.7.13.3"/>
    </reaction>
</comment>
<organism evidence="15 16">
    <name type="scientific">Mesoterricola sediminis</name>
    <dbReference type="NCBI Taxonomy" id="2927980"/>
    <lineage>
        <taxon>Bacteria</taxon>
        <taxon>Pseudomonadati</taxon>
        <taxon>Acidobacteriota</taxon>
        <taxon>Holophagae</taxon>
        <taxon>Holophagales</taxon>
        <taxon>Holophagaceae</taxon>
        <taxon>Mesoterricola</taxon>
    </lineage>
</organism>
<dbReference type="PROSITE" id="PS50113">
    <property type="entry name" value="PAC"/>
    <property type="match status" value="1"/>
</dbReference>
<evidence type="ECO:0000259" key="14">
    <source>
        <dbReference type="PROSITE" id="PS50113"/>
    </source>
</evidence>
<keyword evidence="8" id="KW-0902">Two-component regulatory system</keyword>
<dbReference type="GO" id="GO:0000155">
    <property type="term" value="F:phosphorelay sensor kinase activity"/>
    <property type="evidence" value="ECO:0007669"/>
    <property type="project" value="InterPro"/>
</dbReference>
<sequence length="878" mass="95358">MSSSSLWLTLACSTLLLQLGVLWSVLRLARIARTWWVWPAFFLALATLLARRVTVIYGLVAGGALPHAPATELAGFLVSLLQLAALWRLYDDLLEGRQAEARAEKAERAAAEAARLETERLFRTLFERSGDHVLLLEAGTDGLPVIVDANEAALAAHGYTRAEMLGMPISVLEPDAAPGIPAARVAAVLGGGGLLFETRHLRRDGSVLDVEVRIVGVPLQGRTLILAVERDITERRRFERDLAASEARLREAARMARIGYWEVDHRTGRQTWSEELFRMYGLDPEAGAPSLEALAARLHPEDRDHAIRSYREHLEGRSPRLWRPFRVVLPDGAVRHVHSQIATEYAPDGTPLRSFGTDQDVTGQVQLAQDREKALSLLSTTFESTSEGLLVVEQDGRVSTFNRRFLEMWDLEADGVRSLSAAALADLVVPKVADPKAFLRRISELQAAPEAVSTDEVELLDGRIYERYSCPRREAGEVSGRLLSFRDVTARRKAEEDRLALERQFHHLQRMESVGRLAGGISHDMNNVLAAIMSVTEVLGMKAPEHAAQLDLVMEAARRGRTLMRGLLAFARKEMEEADYFDLNDVVRREAELLSSTTLQKVRLELDLAPKLPRLMGSSPAIATALMNLCVNAVDAMPGGGTLTLRTRALGAQGVELEVEDTGQGMPPEVASRAMEPFFTTKPSGKGTGLGLSMVYGTVQAHGGSCEIHSRPGQGTRIRVTFPVVPGEPRGGQVPEPPAGHAPPAEACRILLVDDDPLVRRTIPEMLALQGHRVTAASGGAEGLALAEDGTRWDLMVLDLNMPGMDGLETLARLREAARGLPVLLTTGFLGEHTGERLAALGPVSVLLKPYTAAEIRKAVADLLAGGGTAAVAPPAPD</sequence>
<dbReference type="PROSITE" id="PS50110">
    <property type="entry name" value="RESPONSE_REGULATORY"/>
    <property type="match status" value="1"/>
</dbReference>
<keyword evidence="5" id="KW-0547">Nucleotide-binding</keyword>
<dbReference type="Pfam" id="PF00512">
    <property type="entry name" value="HisKA"/>
    <property type="match status" value="1"/>
</dbReference>
<dbReference type="InterPro" id="IPR013656">
    <property type="entry name" value="PAS_4"/>
</dbReference>
<accession>A0AA48H7V3</accession>
<feature type="transmembrane region" description="Helical" evidence="10">
    <location>
        <begin position="38"/>
        <end position="61"/>
    </location>
</feature>
<evidence type="ECO:0000256" key="8">
    <source>
        <dbReference type="ARBA" id="ARBA00023012"/>
    </source>
</evidence>
<dbReference type="CDD" id="cd00082">
    <property type="entry name" value="HisKA"/>
    <property type="match status" value="1"/>
</dbReference>
<evidence type="ECO:0000256" key="5">
    <source>
        <dbReference type="ARBA" id="ARBA00022741"/>
    </source>
</evidence>
<dbReference type="CDD" id="cd00130">
    <property type="entry name" value="PAS"/>
    <property type="match status" value="2"/>
</dbReference>
<dbReference type="InterPro" id="IPR036890">
    <property type="entry name" value="HATPase_C_sf"/>
</dbReference>
<dbReference type="GO" id="GO:0005524">
    <property type="term" value="F:ATP binding"/>
    <property type="evidence" value="ECO:0007669"/>
    <property type="project" value="UniProtKB-KW"/>
</dbReference>
<dbReference type="Pfam" id="PF02518">
    <property type="entry name" value="HATPase_c"/>
    <property type="match status" value="1"/>
</dbReference>
<evidence type="ECO:0000256" key="2">
    <source>
        <dbReference type="ARBA" id="ARBA00012438"/>
    </source>
</evidence>
<keyword evidence="16" id="KW-1185">Reference proteome</keyword>
<dbReference type="Gene3D" id="1.10.287.130">
    <property type="match status" value="1"/>
</dbReference>
<gene>
    <name evidence="15" type="ORF">METESE_25060</name>
</gene>
<evidence type="ECO:0000256" key="9">
    <source>
        <dbReference type="PROSITE-ProRule" id="PRU00169"/>
    </source>
</evidence>
<evidence type="ECO:0000256" key="4">
    <source>
        <dbReference type="ARBA" id="ARBA00022679"/>
    </source>
</evidence>
<dbReference type="PROSITE" id="PS50112">
    <property type="entry name" value="PAS"/>
    <property type="match status" value="2"/>
</dbReference>
<evidence type="ECO:0000313" key="15">
    <source>
        <dbReference type="EMBL" id="BDU77548.1"/>
    </source>
</evidence>
<name>A0AA48H7V3_9BACT</name>
<dbReference type="PROSITE" id="PS50109">
    <property type="entry name" value="HIS_KIN"/>
    <property type="match status" value="1"/>
</dbReference>
<keyword evidence="6" id="KW-0418">Kinase</keyword>
<feature type="domain" description="PAS" evidence="13">
    <location>
        <begin position="118"/>
        <end position="192"/>
    </location>
</feature>
<dbReference type="Pfam" id="PF08447">
    <property type="entry name" value="PAS_3"/>
    <property type="match status" value="1"/>
</dbReference>
<dbReference type="Gene3D" id="3.30.565.10">
    <property type="entry name" value="Histidine kinase-like ATPase, C-terminal domain"/>
    <property type="match status" value="1"/>
</dbReference>
<dbReference type="NCBIfam" id="TIGR00229">
    <property type="entry name" value="sensory_box"/>
    <property type="match status" value="2"/>
</dbReference>
<keyword evidence="7" id="KW-0067">ATP-binding</keyword>
<dbReference type="SMART" id="SM00388">
    <property type="entry name" value="HisKA"/>
    <property type="match status" value="1"/>
</dbReference>
<reference evidence="15" key="1">
    <citation type="journal article" date="2023" name="Int. J. Syst. Evol. Microbiol.">
        <title>Mesoterricola silvestris gen. nov., sp. nov., Mesoterricola sediminis sp. nov., Geothrix oryzae sp. nov., Geothrix edaphica sp. nov., Geothrix rubra sp. nov., and Geothrix limicola sp. nov., six novel members of Acidobacteriota isolated from soils.</title>
        <authorList>
            <person name="Itoh H."/>
            <person name="Sugisawa Y."/>
            <person name="Mise K."/>
            <person name="Xu Z."/>
            <person name="Kuniyasu M."/>
            <person name="Ushijima N."/>
            <person name="Kawano K."/>
            <person name="Kobayashi E."/>
            <person name="Shiratori Y."/>
            <person name="Masuda Y."/>
            <person name="Senoo K."/>
        </authorList>
    </citation>
    <scope>NUCLEOTIDE SEQUENCE</scope>
    <source>
        <strain evidence="15">W786</strain>
    </source>
</reference>
<dbReference type="Pfam" id="PF13426">
    <property type="entry name" value="PAS_9"/>
    <property type="match status" value="1"/>
</dbReference>
<feature type="transmembrane region" description="Helical" evidence="10">
    <location>
        <begin position="6"/>
        <end position="26"/>
    </location>
</feature>
<feature type="domain" description="PAS" evidence="13">
    <location>
        <begin position="245"/>
        <end position="317"/>
    </location>
</feature>
<dbReference type="SMART" id="SM00091">
    <property type="entry name" value="PAS"/>
    <property type="match status" value="3"/>
</dbReference>
<dbReference type="PRINTS" id="PR00344">
    <property type="entry name" value="BCTRLSENSOR"/>
</dbReference>
<dbReference type="Pfam" id="PF08448">
    <property type="entry name" value="PAS_4"/>
    <property type="match status" value="1"/>
</dbReference>
<evidence type="ECO:0000256" key="10">
    <source>
        <dbReference type="SAM" id="Phobius"/>
    </source>
</evidence>
<dbReference type="PANTHER" id="PTHR43065:SF46">
    <property type="entry name" value="C4-DICARBOXYLATE TRANSPORT SENSOR PROTEIN DCTB"/>
    <property type="match status" value="1"/>
</dbReference>
<feature type="domain" description="Response regulatory" evidence="12">
    <location>
        <begin position="749"/>
        <end position="864"/>
    </location>
</feature>
<evidence type="ECO:0000256" key="3">
    <source>
        <dbReference type="ARBA" id="ARBA00022553"/>
    </source>
</evidence>